<dbReference type="Proteomes" id="UP000218231">
    <property type="component" value="Unassembled WGS sequence"/>
</dbReference>
<dbReference type="AlphaFoldDB" id="A0A2A2L7Q1"/>
<proteinExistence type="predicted"/>
<organism evidence="1 2">
    <name type="scientific">Diploscapter pachys</name>
    <dbReference type="NCBI Taxonomy" id="2018661"/>
    <lineage>
        <taxon>Eukaryota</taxon>
        <taxon>Metazoa</taxon>
        <taxon>Ecdysozoa</taxon>
        <taxon>Nematoda</taxon>
        <taxon>Chromadorea</taxon>
        <taxon>Rhabditida</taxon>
        <taxon>Rhabditina</taxon>
        <taxon>Rhabditomorpha</taxon>
        <taxon>Rhabditoidea</taxon>
        <taxon>Rhabditidae</taxon>
        <taxon>Diploscapter</taxon>
    </lineage>
</organism>
<evidence type="ECO:0000313" key="2">
    <source>
        <dbReference type="Proteomes" id="UP000218231"/>
    </source>
</evidence>
<dbReference type="STRING" id="2018661.A0A2A2L7Q1"/>
<evidence type="ECO:0000313" key="1">
    <source>
        <dbReference type="EMBL" id="PAV82184.1"/>
    </source>
</evidence>
<name>A0A2A2L7Q1_9BILA</name>
<keyword evidence="2" id="KW-1185">Reference proteome</keyword>
<reference evidence="1 2" key="1">
    <citation type="journal article" date="2017" name="Curr. Biol.">
        <title>Genome architecture and evolution of a unichromosomal asexual nematode.</title>
        <authorList>
            <person name="Fradin H."/>
            <person name="Zegar C."/>
            <person name="Gutwein M."/>
            <person name="Lucas J."/>
            <person name="Kovtun M."/>
            <person name="Corcoran D."/>
            <person name="Baugh L.R."/>
            <person name="Kiontke K."/>
            <person name="Gunsalus K."/>
            <person name="Fitch D.H."/>
            <person name="Piano F."/>
        </authorList>
    </citation>
    <scope>NUCLEOTIDE SEQUENCE [LARGE SCALE GENOMIC DNA]</scope>
    <source>
        <strain evidence="1">PF1309</strain>
    </source>
</reference>
<dbReference type="OrthoDB" id="5796941at2759"/>
<sequence length="141" mass="16203">MLGTTPRLLPCLRTARIAQLGRFRLASTQQVENKEVWKEINRLASAGKWDNLNNMPEMFIRGKDKQDAYAAFQKINTKTGVFEQSPGAAVFGFLFRPFCAAVFIYLLCKTYEIVAPEEYRLGYKYRKKHDHGEHGHGAEHH</sequence>
<comment type="caution">
    <text evidence="1">The sequence shown here is derived from an EMBL/GenBank/DDBJ whole genome shotgun (WGS) entry which is preliminary data.</text>
</comment>
<dbReference type="EMBL" id="LIAE01007076">
    <property type="protein sequence ID" value="PAV82184.1"/>
    <property type="molecule type" value="Genomic_DNA"/>
</dbReference>
<accession>A0A2A2L7Q1</accession>
<protein>
    <submittedName>
        <fullName evidence="1">Uncharacterized protein</fullName>
    </submittedName>
</protein>
<gene>
    <name evidence="1" type="ORF">WR25_19263</name>
</gene>